<accession>A0A1M4XCF4</accession>
<dbReference type="RefSeq" id="WP_073193455.1">
    <property type="nucleotide sequence ID" value="NZ_FQTW01000008.1"/>
</dbReference>
<gene>
    <name evidence="2" type="ORF">SAMN05444278_10877</name>
</gene>
<feature type="signal peptide" evidence="1">
    <location>
        <begin position="1"/>
        <end position="18"/>
    </location>
</feature>
<evidence type="ECO:0008006" key="4">
    <source>
        <dbReference type="Google" id="ProtNLM"/>
    </source>
</evidence>
<organism evidence="2 3">
    <name type="scientific">Psychroflexus salarius</name>
    <dbReference type="NCBI Taxonomy" id="1155689"/>
    <lineage>
        <taxon>Bacteria</taxon>
        <taxon>Pseudomonadati</taxon>
        <taxon>Bacteroidota</taxon>
        <taxon>Flavobacteriia</taxon>
        <taxon>Flavobacteriales</taxon>
        <taxon>Flavobacteriaceae</taxon>
        <taxon>Psychroflexus</taxon>
    </lineage>
</organism>
<keyword evidence="3" id="KW-1185">Reference proteome</keyword>
<dbReference type="STRING" id="1155689.SAMN05444278_10877"/>
<keyword evidence="1" id="KW-0732">Signal</keyword>
<dbReference type="OrthoDB" id="1491885at2"/>
<evidence type="ECO:0000313" key="2">
    <source>
        <dbReference type="EMBL" id="SHE91227.1"/>
    </source>
</evidence>
<dbReference type="Pfam" id="PF14127">
    <property type="entry name" value="DUF4294"/>
    <property type="match status" value="1"/>
</dbReference>
<dbReference type="AlphaFoldDB" id="A0A1M4XCF4"/>
<dbReference type="InterPro" id="IPR025636">
    <property type="entry name" value="DUF4294"/>
</dbReference>
<evidence type="ECO:0000313" key="3">
    <source>
        <dbReference type="Proteomes" id="UP000184462"/>
    </source>
</evidence>
<dbReference type="Proteomes" id="UP000184462">
    <property type="component" value="Unassembled WGS sequence"/>
</dbReference>
<name>A0A1M4XCF4_9FLAO</name>
<feature type="chain" id="PRO_5013019403" description="DUF4294 domain-containing protein" evidence="1">
    <location>
        <begin position="19"/>
        <end position="239"/>
    </location>
</feature>
<sequence>MKFLIIIFFFLKFFVLWSQDTTTASTQQKKFYDLTDENPEAVSSIELDEVVIYPKLKLTNRKDIRQYLILKRKVKRVWPYAILASKRLDSLNKRLEQIESKRKRRKYTRLIQDYIENRFTDELKKLTKTEGQILVKLMHRQTGITTFDLVKDLKSGWRAFWYNTTASLFNISLKETYQPYKVKEDFYIESILVHGFVKGELEKQSPNSAIDFIDLFDHWDAAKEKNSLLKHSKALENKK</sequence>
<proteinExistence type="predicted"/>
<reference evidence="2 3" key="1">
    <citation type="submission" date="2016-11" db="EMBL/GenBank/DDBJ databases">
        <authorList>
            <person name="Jaros S."/>
            <person name="Januszkiewicz K."/>
            <person name="Wedrychowicz H."/>
        </authorList>
    </citation>
    <scope>NUCLEOTIDE SEQUENCE [LARGE SCALE GENOMIC DNA]</scope>
    <source>
        <strain evidence="2 3">DSM 25661</strain>
    </source>
</reference>
<dbReference type="EMBL" id="FQTW01000008">
    <property type="protein sequence ID" value="SHE91227.1"/>
    <property type="molecule type" value="Genomic_DNA"/>
</dbReference>
<protein>
    <recommendedName>
        <fullName evidence="4">DUF4294 domain-containing protein</fullName>
    </recommendedName>
</protein>
<evidence type="ECO:0000256" key="1">
    <source>
        <dbReference type="SAM" id="SignalP"/>
    </source>
</evidence>